<protein>
    <submittedName>
        <fullName evidence="6">Differentially expressed in FDCP 8</fullName>
    </submittedName>
</protein>
<accession>A0A9X0CSR1</accession>
<dbReference type="SMART" id="SM01175">
    <property type="entry name" value="DUF4206"/>
    <property type="match status" value="1"/>
</dbReference>
<dbReference type="OrthoDB" id="1918044at2759"/>
<keyword evidence="4" id="KW-0862">Zinc</keyword>
<dbReference type="PANTHER" id="PTHR12326">
    <property type="entry name" value="PLECKSTRIN HOMOLOGY DOMAIN CONTAINING PROTEIN"/>
    <property type="match status" value="1"/>
</dbReference>
<keyword evidence="7" id="KW-1185">Reference proteome</keyword>
<evidence type="ECO:0000256" key="4">
    <source>
        <dbReference type="ARBA" id="ARBA00022833"/>
    </source>
</evidence>
<dbReference type="PANTHER" id="PTHR12326:SF3">
    <property type="entry name" value="DIFFERENTIALLY EXPRESSED IN FDCP 8 HOMOLOG"/>
    <property type="match status" value="1"/>
</dbReference>
<dbReference type="EMBL" id="MU826827">
    <property type="protein sequence ID" value="KAJ7374667.1"/>
    <property type="molecule type" value="Genomic_DNA"/>
</dbReference>
<evidence type="ECO:0000256" key="3">
    <source>
        <dbReference type="ARBA" id="ARBA00022771"/>
    </source>
</evidence>
<keyword evidence="1" id="KW-0479">Metal-binding</keyword>
<evidence type="ECO:0000256" key="1">
    <source>
        <dbReference type="ARBA" id="ARBA00022723"/>
    </source>
</evidence>
<dbReference type="AlphaFoldDB" id="A0A9X0CSR1"/>
<evidence type="ECO:0000259" key="5">
    <source>
        <dbReference type="SMART" id="SM01175"/>
    </source>
</evidence>
<comment type="caution">
    <text evidence="6">The sequence shown here is derived from an EMBL/GenBank/DDBJ whole genome shotgun (WGS) entry which is preliminary data.</text>
</comment>
<gene>
    <name evidence="6" type="primary">DEF8</name>
    <name evidence="6" type="ORF">OS493_005008</name>
</gene>
<dbReference type="GO" id="GO:0008270">
    <property type="term" value="F:zinc ion binding"/>
    <property type="evidence" value="ECO:0007669"/>
    <property type="project" value="UniProtKB-KW"/>
</dbReference>
<dbReference type="Proteomes" id="UP001163046">
    <property type="component" value="Unassembled WGS sequence"/>
</dbReference>
<sequence length="277" mass="32611">MWQSLFTCSACNYHSHRRCLELIRRPCASRKVSISTYDLRICPETGLSSQQYKCAECRKQIRLTKGERSEARMCDYSGQYFCEECHWNDLVVIPARVVHNWDFSTYRVSRQSKQFLALMLTRPQLKIERLNPALFKFVVELREVKRLREEILIMKKYFVTCREALESKLLLQLKDRQHFVDSANIYSLKDLIDVNSGLLLPFLTKIHSLFLTHIKSDCQLCQAKGFVCEICGKDEIIFAFDPHSTQCKDCRAVFHKICFKSAFCPKCERRQKRSHKT</sequence>
<evidence type="ECO:0000256" key="2">
    <source>
        <dbReference type="ARBA" id="ARBA00022737"/>
    </source>
</evidence>
<dbReference type="InterPro" id="IPR051366">
    <property type="entry name" value="DEF8"/>
</dbReference>
<dbReference type="Pfam" id="PF13901">
    <property type="entry name" value="RH_dom"/>
    <property type="match status" value="1"/>
</dbReference>
<feature type="domain" description="Rubicon Homology" evidence="5">
    <location>
        <begin position="72"/>
        <end position="274"/>
    </location>
</feature>
<keyword evidence="3" id="KW-0863">Zinc-finger</keyword>
<keyword evidence="2" id="KW-0677">Repeat</keyword>
<organism evidence="6 7">
    <name type="scientific">Desmophyllum pertusum</name>
    <dbReference type="NCBI Taxonomy" id="174260"/>
    <lineage>
        <taxon>Eukaryota</taxon>
        <taxon>Metazoa</taxon>
        <taxon>Cnidaria</taxon>
        <taxon>Anthozoa</taxon>
        <taxon>Hexacorallia</taxon>
        <taxon>Scleractinia</taxon>
        <taxon>Caryophylliina</taxon>
        <taxon>Caryophylliidae</taxon>
        <taxon>Desmophyllum</taxon>
    </lineage>
</organism>
<dbReference type="InterPro" id="IPR025258">
    <property type="entry name" value="RH_dom"/>
</dbReference>
<proteinExistence type="predicted"/>
<name>A0A9X0CSR1_9CNID</name>
<evidence type="ECO:0000313" key="7">
    <source>
        <dbReference type="Proteomes" id="UP001163046"/>
    </source>
</evidence>
<reference evidence="6" key="1">
    <citation type="submission" date="2023-01" db="EMBL/GenBank/DDBJ databases">
        <title>Genome assembly of the deep-sea coral Lophelia pertusa.</title>
        <authorList>
            <person name="Herrera S."/>
            <person name="Cordes E."/>
        </authorList>
    </citation>
    <scope>NUCLEOTIDE SEQUENCE</scope>
    <source>
        <strain evidence="6">USNM1676648</strain>
        <tissue evidence="6">Polyp</tissue>
    </source>
</reference>
<evidence type="ECO:0000313" key="6">
    <source>
        <dbReference type="EMBL" id="KAJ7374667.1"/>
    </source>
</evidence>